<accession>A0A3D0KAS0</accession>
<dbReference type="Pfam" id="PF00534">
    <property type="entry name" value="Glycos_transf_1"/>
    <property type="match status" value="1"/>
</dbReference>
<comment type="caution">
    <text evidence="3">The sequence shown here is derived from an EMBL/GenBank/DDBJ whole genome shotgun (WGS) entry which is preliminary data.</text>
</comment>
<proteinExistence type="predicted"/>
<name>A0A3D0KAS0_9GAMM</name>
<gene>
    <name evidence="3" type="ORF">DEO68_00360</name>
</gene>
<evidence type="ECO:0000313" key="3">
    <source>
        <dbReference type="EMBL" id="HCA00647.1"/>
    </source>
</evidence>
<dbReference type="InterPro" id="IPR001296">
    <property type="entry name" value="Glyco_trans_1"/>
</dbReference>
<feature type="domain" description="Glycosyltransferase subfamily 4-like N-terminal" evidence="2">
    <location>
        <begin position="203"/>
        <end position="345"/>
    </location>
</feature>
<dbReference type="Gene3D" id="3.40.50.2000">
    <property type="entry name" value="Glycogen Phosphorylase B"/>
    <property type="match status" value="2"/>
</dbReference>
<evidence type="ECO:0000259" key="2">
    <source>
        <dbReference type="Pfam" id="PF13439"/>
    </source>
</evidence>
<reference evidence="3" key="1">
    <citation type="journal article" date="2018" name="Nat. Biotechnol.">
        <title>A standardized bacterial taxonomy based on genome phylogeny substantially revises the tree of life.</title>
        <authorList>
            <person name="Parks D.H."/>
            <person name="Chuvochina M."/>
            <person name="Waite D.W."/>
            <person name="Rinke C."/>
            <person name="Skarshewski A."/>
            <person name="Chaumeil P.A."/>
            <person name="Hugenholtz P."/>
        </authorList>
    </citation>
    <scope>NUCLEOTIDE SEQUENCE [LARGE SCALE GENOMIC DNA]</scope>
    <source>
        <strain evidence="3">UBA11284</strain>
    </source>
</reference>
<organism evidence="3">
    <name type="scientific">Halomonas campaniensis</name>
    <dbReference type="NCBI Taxonomy" id="213554"/>
    <lineage>
        <taxon>Bacteria</taxon>
        <taxon>Pseudomonadati</taxon>
        <taxon>Pseudomonadota</taxon>
        <taxon>Gammaproteobacteria</taxon>
        <taxon>Oceanospirillales</taxon>
        <taxon>Halomonadaceae</taxon>
        <taxon>Halomonas</taxon>
    </lineage>
</organism>
<feature type="domain" description="Glycosyl transferase family 1" evidence="1">
    <location>
        <begin position="363"/>
        <end position="497"/>
    </location>
</feature>
<evidence type="ECO:0000259" key="1">
    <source>
        <dbReference type="Pfam" id="PF00534"/>
    </source>
</evidence>
<dbReference type="AlphaFoldDB" id="A0A3D0KAS0"/>
<dbReference type="SUPFAM" id="SSF53756">
    <property type="entry name" value="UDP-Glycosyltransferase/glycogen phosphorylase"/>
    <property type="match status" value="1"/>
</dbReference>
<dbReference type="CDD" id="cd03801">
    <property type="entry name" value="GT4_PimA-like"/>
    <property type="match status" value="1"/>
</dbReference>
<dbReference type="EMBL" id="DOTR01000004">
    <property type="protein sequence ID" value="HCA00647.1"/>
    <property type="molecule type" value="Genomic_DNA"/>
</dbReference>
<dbReference type="Pfam" id="PF13439">
    <property type="entry name" value="Glyco_transf_4"/>
    <property type="match status" value="1"/>
</dbReference>
<dbReference type="GO" id="GO:0016757">
    <property type="term" value="F:glycosyltransferase activity"/>
    <property type="evidence" value="ECO:0007669"/>
    <property type="project" value="InterPro"/>
</dbReference>
<sequence length="535" mass="60744">MSLAPELKARLVALRLFDAAWYLEHYRDVQESGMDALGHFISHGLDEGRQPGPAFDPNAYWQANPDVRALGVPALRHYLQSGYKEGRPLTVNEKLSSQQTRSIWPEWPLPGGLPHWYKQHIRPLDDGTVRIMYVLSIQSGGTPQTNQDLMTALGNRLGDNVECFVLRCVETSLTLYLFRDGIYLPIERHQLAKKVPALDHYLDGYDLAVEKWLVYYRINVIHVRHMVWQSLGLMEVAYQSDIPVVYSFHDYYSVCPSVKLLDENNHFCAGRCTPSRGECFQELWPSNEITALKHDAVYRWQQQFAGSLALCRGFVATTEQVRNVMQDIFPALLNKPFKVIPHGRDFNNLTDLAVAPALNMPLRVVIPGHISRAKGAEVLLQLAADKRLAHVEWHVLGTLDATLIDQAPNSLVVHGPYQRDDFTSLIAQIRPHLGAVLSIWPETWCHTLTELWAAGLPVIGFDTGAVGERLRETQAGWLADDITAESVVLMLLKASEAKEWQQAKRQLTQWQLSGQHSCSYMADNYWNFYQSILKR</sequence>
<protein>
    <submittedName>
        <fullName evidence="3">Uncharacterized protein</fullName>
    </submittedName>
</protein>
<dbReference type="InterPro" id="IPR028098">
    <property type="entry name" value="Glyco_trans_4-like_N"/>
</dbReference>